<organism evidence="8 9">
    <name type="scientific">Pichia membranifaciens</name>
    <dbReference type="NCBI Taxonomy" id="4926"/>
    <lineage>
        <taxon>Eukaryota</taxon>
        <taxon>Fungi</taxon>
        <taxon>Dikarya</taxon>
        <taxon>Ascomycota</taxon>
        <taxon>Saccharomycotina</taxon>
        <taxon>Pichiomycetes</taxon>
        <taxon>Pichiales</taxon>
        <taxon>Pichiaceae</taxon>
        <taxon>Pichia</taxon>
    </lineage>
</organism>
<gene>
    <name evidence="8" type="ORF">PMKS-003950</name>
</gene>
<dbReference type="GO" id="GO:0000329">
    <property type="term" value="C:fungal-type vacuole membrane"/>
    <property type="evidence" value="ECO:0007669"/>
    <property type="project" value="TreeGrafter"/>
</dbReference>
<feature type="transmembrane region" description="Helical" evidence="6">
    <location>
        <begin position="281"/>
        <end position="302"/>
    </location>
</feature>
<feature type="compositionally biased region" description="Basic and acidic residues" evidence="7">
    <location>
        <begin position="64"/>
        <end position="84"/>
    </location>
</feature>
<comment type="caution">
    <text evidence="8">The sequence shown here is derived from an EMBL/GenBank/DDBJ whole genome shotgun (WGS) entry which is preliminary data.</text>
</comment>
<keyword evidence="9" id="KW-1185">Reference proteome</keyword>
<feature type="transmembrane region" description="Helical" evidence="6">
    <location>
        <begin position="314"/>
        <end position="333"/>
    </location>
</feature>
<feature type="transmembrane region" description="Helical" evidence="6">
    <location>
        <begin position="165"/>
        <end position="182"/>
    </location>
</feature>
<dbReference type="Proteomes" id="UP000186136">
    <property type="component" value="Unassembled WGS sequence"/>
</dbReference>
<evidence type="ECO:0000256" key="5">
    <source>
        <dbReference type="ARBA" id="ARBA00023136"/>
    </source>
</evidence>
<name>A0A1Q2YLL2_9ASCO</name>
<dbReference type="Pfam" id="PF01169">
    <property type="entry name" value="GDT1"/>
    <property type="match status" value="2"/>
</dbReference>
<reference evidence="8 9" key="1">
    <citation type="submission" date="2016-08" db="EMBL/GenBank/DDBJ databases">
        <title>Whole genome shotgun sequence of Pichia membranifaciens KS47-1.</title>
        <authorList>
            <person name="Konishi M."/>
            <person name="Ishida M."/>
            <person name="Arakawa T."/>
            <person name="Kato Y."/>
            <person name="Horiuchi J."/>
        </authorList>
    </citation>
    <scope>NUCLEOTIDE SEQUENCE [LARGE SCALE GENOMIC DNA]</scope>
    <source>
        <strain evidence="8 9">KS47-1</strain>
    </source>
</reference>
<evidence type="ECO:0000256" key="6">
    <source>
        <dbReference type="RuleBase" id="RU365102"/>
    </source>
</evidence>
<feature type="transmembrane region" description="Helical" evidence="6">
    <location>
        <begin position="134"/>
        <end position="153"/>
    </location>
</feature>
<comment type="similarity">
    <text evidence="2 6">Belongs to the GDT1 family.</text>
</comment>
<evidence type="ECO:0000256" key="7">
    <source>
        <dbReference type="SAM" id="MobiDB-lite"/>
    </source>
</evidence>
<evidence type="ECO:0000313" key="8">
    <source>
        <dbReference type="EMBL" id="GAV30438.1"/>
    </source>
</evidence>
<dbReference type="PANTHER" id="PTHR12608:SF1">
    <property type="entry name" value="TRANSMEMBRANE PROTEIN 165"/>
    <property type="match status" value="1"/>
</dbReference>
<evidence type="ECO:0000256" key="2">
    <source>
        <dbReference type="ARBA" id="ARBA00009190"/>
    </source>
</evidence>
<proteinExistence type="inferred from homology"/>
<evidence type="ECO:0000256" key="4">
    <source>
        <dbReference type="ARBA" id="ARBA00022989"/>
    </source>
</evidence>
<dbReference type="OrthoDB" id="442680at2759"/>
<evidence type="ECO:0000256" key="3">
    <source>
        <dbReference type="ARBA" id="ARBA00022692"/>
    </source>
</evidence>
<dbReference type="GO" id="GO:0015085">
    <property type="term" value="F:calcium ion transmembrane transporter activity"/>
    <property type="evidence" value="ECO:0007669"/>
    <property type="project" value="TreeGrafter"/>
</dbReference>
<keyword evidence="4 6" id="KW-1133">Transmembrane helix</keyword>
<accession>A0A1Q2YLL2</accession>
<sequence>MNVPGPAGASGGREWSRSQHSSRPTAYNEVFTSITCSVAASERSPRESATNVDLTGANSPKGYALKEFDDSKKDKSAGSKKTGENDTNGATDNNSLTSPFYSFYLSISMIIVSEIGDKTFLIAAIMAMRYPRMVVFSAASSALIIMTILSGAIGHVLPQVLSPKLTRAAAAVLFLVFGFSLLREGLTVEKGQGVEEELAEVEEEIAAVELYEISSSIEKGETGNGTAAAAEKQLHWKSKMKNLAFYVSSPVWFQTFSMTFLGEWGDRSQITTIAMAAGADWDMIILGGCVGHAICTLIAVLVGQYVSTKISLRTILLGGSFAFFIFSGLYGYAAMYE</sequence>
<dbReference type="GO" id="GO:0005384">
    <property type="term" value="F:manganese ion transmembrane transporter activity"/>
    <property type="evidence" value="ECO:0007669"/>
    <property type="project" value="TreeGrafter"/>
</dbReference>
<evidence type="ECO:0000256" key="1">
    <source>
        <dbReference type="ARBA" id="ARBA00004141"/>
    </source>
</evidence>
<dbReference type="InterPro" id="IPR001727">
    <property type="entry name" value="GDT1-like"/>
</dbReference>
<dbReference type="PANTHER" id="PTHR12608">
    <property type="entry name" value="TRANSMEMBRANE PROTEIN HTP-1 RELATED"/>
    <property type="match status" value="1"/>
</dbReference>
<dbReference type="AlphaFoldDB" id="A0A1Q2YLL2"/>
<keyword evidence="3 6" id="KW-0812">Transmembrane</keyword>
<feature type="region of interest" description="Disordered" evidence="7">
    <location>
        <begin position="40"/>
        <end position="91"/>
    </location>
</feature>
<dbReference type="EMBL" id="BDGI01000178">
    <property type="protein sequence ID" value="GAV30438.1"/>
    <property type="molecule type" value="Genomic_DNA"/>
</dbReference>
<evidence type="ECO:0000313" key="9">
    <source>
        <dbReference type="Proteomes" id="UP000186136"/>
    </source>
</evidence>
<keyword evidence="5 6" id="KW-0472">Membrane</keyword>
<dbReference type="GO" id="GO:0032468">
    <property type="term" value="P:Golgi calcium ion homeostasis"/>
    <property type="evidence" value="ECO:0007669"/>
    <property type="project" value="TreeGrafter"/>
</dbReference>
<dbReference type="InterPro" id="IPR049555">
    <property type="entry name" value="GDT1-like_CS"/>
</dbReference>
<dbReference type="GO" id="GO:0005794">
    <property type="term" value="C:Golgi apparatus"/>
    <property type="evidence" value="ECO:0007669"/>
    <property type="project" value="TreeGrafter"/>
</dbReference>
<feature type="region of interest" description="Disordered" evidence="7">
    <location>
        <begin position="1"/>
        <end position="26"/>
    </location>
</feature>
<dbReference type="PROSITE" id="PS01214">
    <property type="entry name" value="UPF0016"/>
    <property type="match status" value="1"/>
</dbReference>
<protein>
    <recommendedName>
        <fullName evidence="6">GDT1 family protein</fullName>
    </recommendedName>
</protein>
<feature type="transmembrane region" description="Helical" evidence="6">
    <location>
        <begin position="243"/>
        <end position="261"/>
    </location>
</feature>
<feature type="compositionally biased region" description="Polar residues" evidence="7">
    <location>
        <begin position="47"/>
        <end position="58"/>
    </location>
</feature>
<dbReference type="GO" id="GO:0032472">
    <property type="term" value="P:Golgi calcium ion transport"/>
    <property type="evidence" value="ECO:0007669"/>
    <property type="project" value="TreeGrafter"/>
</dbReference>
<comment type="subcellular location">
    <subcellularLocation>
        <location evidence="1 6">Membrane</location>
        <topology evidence="1 6">Multi-pass membrane protein</topology>
    </subcellularLocation>
</comment>